<dbReference type="Gene3D" id="3.30.70.1450">
    <property type="entry name" value="Regulator of K+ conductance, C-terminal domain"/>
    <property type="match status" value="1"/>
</dbReference>
<dbReference type="PANTHER" id="PTHR43833">
    <property type="entry name" value="POTASSIUM CHANNEL PROTEIN 2-RELATED-RELATED"/>
    <property type="match status" value="1"/>
</dbReference>
<evidence type="ECO:0000259" key="1">
    <source>
        <dbReference type="PROSITE" id="PS51201"/>
    </source>
</evidence>
<accession>R2RU51</accession>
<dbReference type="HOGENOM" id="CLU_046525_3_2_9"/>
<dbReference type="Pfam" id="PF02254">
    <property type="entry name" value="TrkA_N"/>
    <property type="match status" value="1"/>
</dbReference>
<dbReference type="InterPro" id="IPR050721">
    <property type="entry name" value="Trk_Ktr_HKT_K-transport"/>
</dbReference>
<dbReference type="PANTHER" id="PTHR43833:SF7">
    <property type="entry name" value="KTR SYSTEM POTASSIUM UPTAKE PROTEIN C"/>
    <property type="match status" value="1"/>
</dbReference>
<dbReference type="Gene3D" id="3.40.50.720">
    <property type="entry name" value="NAD(P)-binding Rossmann-like Domain"/>
    <property type="match status" value="1"/>
</dbReference>
<dbReference type="InterPro" id="IPR036721">
    <property type="entry name" value="RCK_C_sf"/>
</dbReference>
<dbReference type="AlphaFoldDB" id="R2RU51"/>
<dbReference type="SUPFAM" id="SSF51735">
    <property type="entry name" value="NAD(P)-binding Rossmann-fold domains"/>
    <property type="match status" value="1"/>
</dbReference>
<dbReference type="InterPro" id="IPR036291">
    <property type="entry name" value="NAD(P)-bd_dom_sf"/>
</dbReference>
<reference evidence="3 4" key="1">
    <citation type="submission" date="2013-02" db="EMBL/GenBank/DDBJ databases">
        <title>The Genome Sequence of Enterococcus asini ATCC_700915.</title>
        <authorList>
            <consortium name="The Broad Institute Genome Sequencing Platform"/>
            <consortium name="The Broad Institute Genome Sequencing Center for Infectious Disease"/>
            <person name="Earl A.M."/>
            <person name="Gilmore M.S."/>
            <person name="Lebreton F."/>
            <person name="Walker B."/>
            <person name="Young S.K."/>
            <person name="Zeng Q."/>
            <person name="Gargeya S."/>
            <person name="Fitzgerald M."/>
            <person name="Haas B."/>
            <person name="Abouelleil A."/>
            <person name="Alvarado L."/>
            <person name="Arachchi H.M."/>
            <person name="Berlin A.M."/>
            <person name="Chapman S.B."/>
            <person name="Dewar J."/>
            <person name="Goldberg J."/>
            <person name="Griggs A."/>
            <person name="Gujja S."/>
            <person name="Hansen M."/>
            <person name="Howarth C."/>
            <person name="Imamovic A."/>
            <person name="Larimer J."/>
            <person name="McCowan C."/>
            <person name="Murphy C."/>
            <person name="Neiman D."/>
            <person name="Pearson M."/>
            <person name="Priest M."/>
            <person name="Roberts A."/>
            <person name="Saif S."/>
            <person name="Shea T."/>
            <person name="Sisk P."/>
            <person name="Sykes S."/>
            <person name="Wortman J."/>
            <person name="Nusbaum C."/>
            <person name="Birren B."/>
        </authorList>
    </citation>
    <scope>NUCLEOTIDE SEQUENCE [LARGE SCALE GENOMIC DNA]</scope>
    <source>
        <strain evidence="3 4">ATCC 700915</strain>
    </source>
</reference>
<proteinExistence type="predicted"/>
<dbReference type="GO" id="GO:0008324">
    <property type="term" value="F:monoatomic cation transmembrane transporter activity"/>
    <property type="evidence" value="ECO:0007669"/>
    <property type="project" value="InterPro"/>
</dbReference>
<dbReference type="PROSITE" id="PS51201">
    <property type="entry name" value="RCK_N"/>
    <property type="match status" value="1"/>
</dbReference>
<dbReference type="STRING" id="57732.RU94_GL001433"/>
<dbReference type="InterPro" id="IPR003148">
    <property type="entry name" value="RCK_N"/>
</dbReference>
<protein>
    <submittedName>
        <fullName evidence="3">Trk system potassium uptake protein TrkA</fullName>
    </submittedName>
</protein>
<comment type="caution">
    <text evidence="3">The sequence shown here is derived from an EMBL/GenBank/DDBJ whole genome shotgun (WGS) entry which is preliminary data.</text>
</comment>
<dbReference type="SUPFAM" id="SSF116726">
    <property type="entry name" value="TrkA C-terminal domain-like"/>
    <property type="match status" value="1"/>
</dbReference>
<name>R2RU51_9ENTE</name>
<dbReference type="Pfam" id="PF02080">
    <property type="entry name" value="TrkA_C"/>
    <property type="match status" value="1"/>
</dbReference>
<feature type="domain" description="RCK C-terminal" evidence="2">
    <location>
        <begin position="144"/>
        <end position="230"/>
    </location>
</feature>
<keyword evidence="4" id="KW-1185">Reference proteome</keyword>
<dbReference type="GO" id="GO:0006813">
    <property type="term" value="P:potassium ion transport"/>
    <property type="evidence" value="ECO:0007669"/>
    <property type="project" value="InterPro"/>
</dbReference>
<evidence type="ECO:0000313" key="4">
    <source>
        <dbReference type="Proteomes" id="UP000013777"/>
    </source>
</evidence>
<gene>
    <name evidence="3" type="ORF">UAS_01312</name>
</gene>
<evidence type="ECO:0000259" key="2">
    <source>
        <dbReference type="PROSITE" id="PS51202"/>
    </source>
</evidence>
<dbReference type="eggNOG" id="COG0569">
    <property type="taxonomic scope" value="Bacteria"/>
</dbReference>
<dbReference type="PROSITE" id="PS51202">
    <property type="entry name" value="RCK_C"/>
    <property type="match status" value="1"/>
</dbReference>
<evidence type="ECO:0000313" key="3">
    <source>
        <dbReference type="EMBL" id="EOH86850.1"/>
    </source>
</evidence>
<dbReference type="EMBL" id="AJAP01000012">
    <property type="protein sequence ID" value="EOH86850.1"/>
    <property type="molecule type" value="Genomic_DNA"/>
</dbReference>
<organism evidence="3 4">
    <name type="scientific">Enterococcus asini ATCC 700915</name>
    <dbReference type="NCBI Taxonomy" id="1158606"/>
    <lineage>
        <taxon>Bacteria</taxon>
        <taxon>Bacillati</taxon>
        <taxon>Bacillota</taxon>
        <taxon>Bacilli</taxon>
        <taxon>Lactobacillales</taxon>
        <taxon>Enterococcaceae</taxon>
        <taxon>Enterococcus</taxon>
    </lineage>
</organism>
<feature type="domain" description="RCK N-terminal" evidence="1">
    <location>
        <begin position="11"/>
        <end position="127"/>
    </location>
</feature>
<dbReference type="Proteomes" id="UP000013777">
    <property type="component" value="Unassembled WGS sequence"/>
</dbReference>
<dbReference type="InterPro" id="IPR006037">
    <property type="entry name" value="RCK_C"/>
</dbReference>
<sequence>MLAVEKEKNMKQNYAIIGLGRFGGSICRTLIESGQEVLAIDNNEDRVNEYMNIATHAVVGNAQDEMTLKSLGIRNFDHVIVAIGEDIQASILVTLMVKEMGVPDVLAKAQNEYHARVLEKIGADRVVHPERDMGIRIAHNLVSKNILDYVELSDDYSMAEIRVSNPRFFDKTLLELNFRQRFALTVVAIRRSDGKVVVSPTADEIVRKNDNLLVIGTTEDVDILDNKMND</sequence>
<dbReference type="PATRIC" id="fig|1158606.3.peg.1269"/>